<reference evidence="1 2" key="1">
    <citation type="journal article" date="2022" name="Plant J.">
        <title>Chromosome-level genome of Camellia lanceoleosa provides a valuable resource for understanding genome evolution and self-incompatibility.</title>
        <authorList>
            <person name="Gong W."/>
            <person name="Xiao S."/>
            <person name="Wang L."/>
            <person name="Liao Z."/>
            <person name="Chang Y."/>
            <person name="Mo W."/>
            <person name="Hu G."/>
            <person name="Li W."/>
            <person name="Zhao G."/>
            <person name="Zhu H."/>
            <person name="Hu X."/>
            <person name="Ji K."/>
            <person name="Xiang X."/>
            <person name="Song Q."/>
            <person name="Yuan D."/>
            <person name="Jin S."/>
            <person name="Zhang L."/>
        </authorList>
    </citation>
    <scope>NUCLEOTIDE SEQUENCE [LARGE SCALE GENOMIC DNA]</scope>
    <source>
        <strain evidence="1">SQ_2022a</strain>
    </source>
</reference>
<keyword evidence="2" id="KW-1185">Reference proteome</keyword>
<organism evidence="1 2">
    <name type="scientific">Camellia lanceoleosa</name>
    <dbReference type="NCBI Taxonomy" id="1840588"/>
    <lineage>
        <taxon>Eukaryota</taxon>
        <taxon>Viridiplantae</taxon>
        <taxon>Streptophyta</taxon>
        <taxon>Embryophyta</taxon>
        <taxon>Tracheophyta</taxon>
        <taxon>Spermatophyta</taxon>
        <taxon>Magnoliopsida</taxon>
        <taxon>eudicotyledons</taxon>
        <taxon>Gunneridae</taxon>
        <taxon>Pentapetalae</taxon>
        <taxon>asterids</taxon>
        <taxon>Ericales</taxon>
        <taxon>Theaceae</taxon>
        <taxon>Camellia</taxon>
    </lineage>
</organism>
<comment type="caution">
    <text evidence="1">The sequence shown here is derived from an EMBL/GenBank/DDBJ whole genome shotgun (WGS) entry which is preliminary data.</text>
</comment>
<dbReference type="Proteomes" id="UP001060215">
    <property type="component" value="Chromosome 5"/>
</dbReference>
<proteinExistence type="predicted"/>
<name>A0ACC0H7R8_9ERIC</name>
<protein>
    <submittedName>
        <fullName evidence="1">Uncharacterized protein</fullName>
    </submittedName>
</protein>
<accession>A0ACC0H7R8</accession>
<gene>
    <name evidence="1" type="ORF">LOK49_LG06G00773</name>
</gene>
<sequence>MGRPPSNGGPVFRFNHTEVAEMETILQEHNTQMPTREVLVALADRFSASVERSGKIVVQMKQVWNWFTNRRHALRSKAKYPRSLNVSPIAWDDSSAVINVPQTPQSAPVNRTMYLSNMPWDDSAAVRHVPQAPQSVTAPVNSTIYVSRMPWDDSTAVRNVPQPHQSVTAPVSFSAVQSAGRAVSDKNHTEFKAKSAMDGVVLPSLSFSAVQSAERIVSDKYHMEFEAKSARDGAWYDVAMFMSHRSLEKGDAEVLVHFAGHGPEEDEWVNIRRNVRPRSLPCEPSECAAILPGDLVLCFQDGKEPALYFDAHVLDVRKRRHDLRGCRCRFRVHYDHDESEEIVPLRKICRRPETDYRFRQLRGINKSSNMNRQKIGADTQMGDTLKACSSPEPMQKQQKVEEPEILQPKIPKISTGGEAANTITGGSGQVATSMVPPANVVVTSGDATSGFGQEGTSMVLPANIVVTSAAAAITGGSAQVGTSMVPPANVAVTSGAAVSTIIASGSVQNMAL</sequence>
<evidence type="ECO:0000313" key="1">
    <source>
        <dbReference type="EMBL" id="KAI8009573.1"/>
    </source>
</evidence>
<evidence type="ECO:0000313" key="2">
    <source>
        <dbReference type="Proteomes" id="UP001060215"/>
    </source>
</evidence>
<dbReference type="EMBL" id="CM045762">
    <property type="protein sequence ID" value="KAI8009573.1"/>
    <property type="molecule type" value="Genomic_DNA"/>
</dbReference>